<protein>
    <submittedName>
        <fullName evidence="2">Uncharacterized protein</fullName>
    </submittedName>
</protein>
<name>A0A3A2ZCZ8_9EURO</name>
<evidence type="ECO:0000313" key="3">
    <source>
        <dbReference type="Proteomes" id="UP000266188"/>
    </source>
</evidence>
<evidence type="ECO:0000256" key="1">
    <source>
        <dbReference type="SAM" id="MobiDB-lite"/>
    </source>
</evidence>
<dbReference type="Proteomes" id="UP000266188">
    <property type="component" value="Unassembled WGS sequence"/>
</dbReference>
<comment type="caution">
    <text evidence="2">The sequence shown here is derived from an EMBL/GenBank/DDBJ whole genome shotgun (WGS) entry which is preliminary data.</text>
</comment>
<gene>
    <name evidence="2" type="ORF">PHISCL_07499</name>
</gene>
<sequence length="172" mass="19426">MHLVNLNALAASVTQSHSMVTERLGTFIDTARQFQNSVPLHADIIRQLMTNSDEEICEPLLRLRESIRSRLLPTRASPQLPDSNLASHPHCPSSNREKKAEVPSGSNTEDRVPLAPLVNKRPREQDTNGRPGAANMDRKGRPIIISEDPITQAYFKEAFDENHEPRIKRRHL</sequence>
<dbReference type="AlphaFoldDB" id="A0A3A2ZCZ8"/>
<organism evidence="2 3">
    <name type="scientific">Aspergillus sclerotialis</name>
    <dbReference type="NCBI Taxonomy" id="2070753"/>
    <lineage>
        <taxon>Eukaryota</taxon>
        <taxon>Fungi</taxon>
        <taxon>Dikarya</taxon>
        <taxon>Ascomycota</taxon>
        <taxon>Pezizomycotina</taxon>
        <taxon>Eurotiomycetes</taxon>
        <taxon>Eurotiomycetidae</taxon>
        <taxon>Eurotiales</taxon>
        <taxon>Aspergillaceae</taxon>
        <taxon>Aspergillus</taxon>
        <taxon>Aspergillus subgen. Polypaecilum</taxon>
    </lineage>
</organism>
<keyword evidence="3" id="KW-1185">Reference proteome</keyword>
<dbReference type="EMBL" id="MVGC01000333">
    <property type="protein sequence ID" value="RJE20163.1"/>
    <property type="molecule type" value="Genomic_DNA"/>
</dbReference>
<reference evidence="3" key="1">
    <citation type="submission" date="2017-02" db="EMBL/GenBank/DDBJ databases">
        <authorList>
            <person name="Tafer H."/>
            <person name="Lopandic K."/>
        </authorList>
    </citation>
    <scope>NUCLEOTIDE SEQUENCE [LARGE SCALE GENOMIC DNA]</scope>
    <source>
        <strain evidence="3">CBS 366.77</strain>
    </source>
</reference>
<accession>A0A3A2ZCZ8</accession>
<feature type="region of interest" description="Disordered" evidence="1">
    <location>
        <begin position="75"/>
        <end position="143"/>
    </location>
</feature>
<evidence type="ECO:0000313" key="2">
    <source>
        <dbReference type="EMBL" id="RJE20163.1"/>
    </source>
</evidence>
<feature type="compositionally biased region" description="Polar residues" evidence="1">
    <location>
        <begin position="76"/>
        <end position="86"/>
    </location>
</feature>
<proteinExistence type="predicted"/>